<dbReference type="CDD" id="cd01129">
    <property type="entry name" value="PulE-GspE-like"/>
    <property type="match status" value="1"/>
</dbReference>
<dbReference type="GO" id="GO:0005886">
    <property type="term" value="C:plasma membrane"/>
    <property type="evidence" value="ECO:0007669"/>
    <property type="project" value="TreeGrafter"/>
</dbReference>
<dbReference type="PROSITE" id="PS00662">
    <property type="entry name" value="T2SP_E"/>
    <property type="match status" value="1"/>
</dbReference>
<dbReference type="AlphaFoldDB" id="A0A367ZST5"/>
<dbReference type="SUPFAM" id="SSF160246">
    <property type="entry name" value="EspE N-terminal domain-like"/>
    <property type="match status" value="1"/>
</dbReference>
<dbReference type="Proteomes" id="UP000252355">
    <property type="component" value="Unassembled WGS sequence"/>
</dbReference>
<dbReference type="InterPro" id="IPR027417">
    <property type="entry name" value="P-loop_NTPase"/>
</dbReference>
<dbReference type="SUPFAM" id="SSF52540">
    <property type="entry name" value="P-loop containing nucleoside triphosphate hydrolases"/>
    <property type="match status" value="1"/>
</dbReference>
<dbReference type="Pfam" id="PF05157">
    <property type="entry name" value="MshEN"/>
    <property type="match status" value="1"/>
</dbReference>
<reference evidence="5 6" key="1">
    <citation type="submission" date="2018-05" db="EMBL/GenBank/DDBJ databases">
        <title>A metagenomic window into the 2 km-deep terrestrial subsurface aquifer revealed taxonomically and functionally diverse microbial community comprising novel uncultured bacterial lineages.</title>
        <authorList>
            <person name="Kadnikov V.V."/>
            <person name="Mardanov A.V."/>
            <person name="Beletsky A.V."/>
            <person name="Banks D."/>
            <person name="Pimenov N.V."/>
            <person name="Frank Y.A."/>
            <person name="Karnachuk O.V."/>
            <person name="Ravin N.V."/>
        </authorList>
    </citation>
    <scope>NUCLEOTIDE SEQUENCE [LARGE SCALE GENOMIC DNA]</scope>
    <source>
        <strain evidence="5">BY5</strain>
    </source>
</reference>
<gene>
    <name evidence="5" type="ORF">OZSIB_2477</name>
</gene>
<evidence type="ECO:0000313" key="5">
    <source>
        <dbReference type="EMBL" id="RCK81100.1"/>
    </source>
</evidence>
<feature type="domain" description="Bacterial type II secretion system protein E" evidence="4">
    <location>
        <begin position="409"/>
        <end position="423"/>
    </location>
</feature>
<protein>
    <submittedName>
        <fullName evidence="5">Type IV fimbrial assembly, ATPase PilB</fullName>
    </submittedName>
</protein>
<accession>A0A367ZST5</accession>
<dbReference type="Gene3D" id="3.30.450.90">
    <property type="match status" value="1"/>
</dbReference>
<dbReference type="PANTHER" id="PTHR30258">
    <property type="entry name" value="TYPE II SECRETION SYSTEM PROTEIN GSPE-RELATED"/>
    <property type="match status" value="1"/>
</dbReference>
<dbReference type="InterPro" id="IPR007831">
    <property type="entry name" value="T2SS_GspE_N"/>
</dbReference>
<evidence type="ECO:0000313" key="6">
    <source>
        <dbReference type="Proteomes" id="UP000252355"/>
    </source>
</evidence>
<dbReference type="GO" id="GO:0005524">
    <property type="term" value="F:ATP binding"/>
    <property type="evidence" value="ECO:0007669"/>
    <property type="project" value="UniProtKB-KW"/>
</dbReference>
<evidence type="ECO:0000256" key="3">
    <source>
        <dbReference type="ARBA" id="ARBA00022840"/>
    </source>
</evidence>
<keyword evidence="3" id="KW-0067">ATP-binding</keyword>
<dbReference type="InterPro" id="IPR001482">
    <property type="entry name" value="T2SS/T4SS_dom"/>
</dbReference>
<sequence>MAQDFLKRKRIGEILIEMKAITPAQLEAALKRQASVRKKVGELLIEAKALTEETLFRALSTQHGIEFVNLDAIELNRELIRQIPENLIKTYHFIPLRKEPKSLTIAVFDPSNTKMFDSIKLATGYMFIKWVLAMKSQILHIINDVIYRPQNVLENVPVEELLRDVKLEFAKDESATGATYYGPTAALTEVNLEELKRESDQTAIVTLVNKLILDAVKMRASDIHIEAFENYIQVRYRIDGILYDIMPIEKAAHLALISRVKIMSNLDITERYMPQDGSFKLRVKNQQIEFRVAILPSIYGQNCTIRILDSGRVNLELKTLGFHENELKIFEYNIGRPWGLCLIAGPTGSGKTTTLYSAISLINSRQVKIITIEDPVEYKIPGVHQMQVFENKVDPNRSLTFAKGLRSILRLDPDVILVGEIRDFETAEITVKAALTGHMVFSTIHANSAIETVSRLENIGVDPYLFASALCVLVGQRLVRKICPDCKVQVETTPYILATLGLDFERYKNHPFYKGAGCKACNNSGFRDRTGLFEVIEVNQALKELISQRQSSVTLIKYLHEQKVPTIAEACLTKVLAGEVPIEEYIMVNMG</sequence>
<dbReference type="Gene3D" id="3.40.50.300">
    <property type="entry name" value="P-loop containing nucleotide triphosphate hydrolases"/>
    <property type="match status" value="1"/>
</dbReference>
<evidence type="ECO:0000259" key="4">
    <source>
        <dbReference type="PROSITE" id="PS00662"/>
    </source>
</evidence>
<dbReference type="EMBL" id="QOQW01000003">
    <property type="protein sequence ID" value="RCK81100.1"/>
    <property type="molecule type" value="Genomic_DNA"/>
</dbReference>
<evidence type="ECO:0000256" key="1">
    <source>
        <dbReference type="ARBA" id="ARBA00006611"/>
    </source>
</evidence>
<organism evidence="5 6">
    <name type="scientific">Candidatus Ozemobacter sibiricus</name>
    <dbReference type="NCBI Taxonomy" id="2268124"/>
    <lineage>
        <taxon>Bacteria</taxon>
        <taxon>Candidatus Ozemobacteria</taxon>
        <taxon>Candidatus Ozemobacterales</taxon>
        <taxon>Candidatus Ozemobacteraceae</taxon>
        <taxon>Candidatus Ozemobacter</taxon>
    </lineage>
</organism>
<keyword evidence="2" id="KW-0547">Nucleotide-binding</keyword>
<evidence type="ECO:0000256" key="2">
    <source>
        <dbReference type="ARBA" id="ARBA00022741"/>
    </source>
</evidence>
<dbReference type="InterPro" id="IPR037257">
    <property type="entry name" value="T2SS_E_N_sf"/>
</dbReference>
<dbReference type="PANTHER" id="PTHR30258:SF1">
    <property type="entry name" value="PROTEIN TRANSPORT PROTEIN HOFB HOMOLOG"/>
    <property type="match status" value="1"/>
</dbReference>
<dbReference type="Pfam" id="PF00437">
    <property type="entry name" value="T2SSE"/>
    <property type="match status" value="1"/>
</dbReference>
<proteinExistence type="inferred from homology"/>
<dbReference type="GO" id="GO:0016887">
    <property type="term" value="F:ATP hydrolysis activity"/>
    <property type="evidence" value="ECO:0007669"/>
    <property type="project" value="TreeGrafter"/>
</dbReference>
<comment type="caution">
    <text evidence="5">The sequence shown here is derived from an EMBL/GenBank/DDBJ whole genome shotgun (WGS) entry which is preliminary data.</text>
</comment>
<comment type="similarity">
    <text evidence="1">Belongs to the GSP E family.</text>
</comment>
<name>A0A367ZST5_9BACT</name>
<dbReference type="Gene3D" id="3.30.300.160">
    <property type="entry name" value="Type II secretion system, protein E, N-terminal domain"/>
    <property type="match status" value="1"/>
</dbReference>